<reference evidence="1" key="1">
    <citation type="submission" date="2020-07" db="EMBL/GenBank/DDBJ databases">
        <title>Huge and variable diversity of episymbiotic CPR bacteria and DPANN archaea in groundwater ecosystems.</title>
        <authorList>
            <person name="He C.Y."/>
            <person name="Keren R."/>
            <person name="Whittaker M."/>
            <person name="Farag I.F."/>
            <person name="Doudna J."/>
            <person name="Cate J.H.D."/>
            <person name="Banfield J.F."/>
        </authorList>
    </citation>
    <scope>NUCLEOTIDE SEQUENCE</scope>
    <source>
        <strain evidence="1">NC_groundwater_1586_Pr3_B-0.1um_66_15</strain>
    </source>
</reference>
<organism evidence="1 2">
    <name type="scientific">Devosia nanyangense</name>
    <dbReference type="NCBI Taxonomy" id="1228055"/>
    <lineage>
        <taxon>Bacteria</taxon>
        <taxon>Pseudomonadati</taxon>
        <taxon>Pseudomonadota</taxon>
        <taxon>Alphaproteobacteria</taxon>
        <taxon>Hyphomicrobiales</taxon>
        <taxon>Devosiaceae</taxon>
        <taxon>Devosia</taxon>
    </lineage>
</organism>
<gene>
    <name evidence="1" type="ORF">HY834_10220</name>
</gene>
<comment type="caution">
    <text evidence="1">The sequence shown here is derived from an EMBL/GenBank/DDBJ whole genome shotgun (WGS) entry which is preliminary data.</text>
</comment>
<name>A0A933NYC4_9HYPH</name>
<evidence type="ECO:0000313" key="1">
    <source>
        <dbReference type="EMBL" id="MBI4922115.1"/>
    </source>
</evidence>
<evidence type="ECO:0008006" key="3">
    <source>
        <dbReference type="Google" id="ProtNLM"/>
    </source>
</evidence>
<evidence type="ECO:0000313" key="2">
    <source>
        <dbReference type="Proteomes" id="UP000782610"/>
    </source>
</evidence>
<proteinExistence type="predicted"/>
<protein>
    <recommendedName>
        <fullName evidence="3">Cyclase</fullName>
    </recommendedName>
</protein>
<dbReference type="Proteomes" id="UP000782610">
    <property type="component" value="Unassembled WGS sequence"/>
</dbReference>
<dbReference type="AlphaFoldDB" id="A0A933NYC4"/>
<sequence length="96" mass="11072">MYVLHIEHTVPDYQRWRAAGFDSDPLGRKQSGVRRHRVYRRSDAPNHVVIELEFETADASAKMGERLRKMWVGAQERGLINTPSLTSLELADAMDY</sequence>
<accession>A0A933NYC4</accession>
<dbReference type="EMBL" id="JACRAF010000028">
    <property type="protein sequence ID" value="MBI4922115.1"/>
    <property type="molecule type" value="Genomic_DNA"/>
</dbReference>